<feature type="chain" id="PRO_5045896802" evidence="1">
    <location>
        <begin position="29"/>
        <end position="255"/>
    </location>
</feature>
<dbReference type="Gene3D" id="3.40.50.1820">
    <property type="entry name" value="alpha/beta hydrolase"/>
    <property type="match status" value="1"/>
</dbReference>
<feature type="signal peptide" evidence="1">
    <location>
        <begin position="1"/>
        <end position="28"/>
    </location>
</feature>
<dbReference type="PANTHER" id="PTHR46623:SF6">
    <property type="entry name" value="ALPHA_BETA-HYDROLASES SUPERFAMILY PROTEIN"/>
    <property type="match status" value="1"/>
</dbReference>
<feature type="domain" description="Dienelactone hydrolase" evidence="2">
    <location>
        <begin position="46"/>
        <end position="251"/>
    </location>
</feature>
<evidence type="ECO:0000256" key="1">
    <source>
        <dbReference type="SAM" id="SignalP"/>
    </source>
</evidence>
<dbReference type="Proteomes" id="UP001056291">
    <property type="component" value="Chromosome"/>
</dbReference>
<dbReference type="InterPro" id="IPR002925">
    <property type="entry name" value="Dienelactn_hydro"/>
</dbReference>
<dbReference type="InterPro" id="IPR051049">
    <property type="entry name" value="Dienelactone_hydrolase-like"/>
</dbReference>
<keyword evidence="3" id="KW-0378">Hydrolase</keyword>
<protein>
    <submittedName>
        <fullName evidence="3">Dienelactone hydrolase family protein</fullName>
    </submittedName>
</protein>
<gene>
    <name evidence="3" type="ORF">NBZ79_03835</name>
</gene>
<organism evidence="3 4">
    <name type="scientific">Sneathiella marina</name>
    <dbReference type="NCBI Taxonomy" id="2950108"/>
    <lineage>
        <taxon>Bacteria</taxon>
        <taxon>Pseudomonadati</taxon>
        <taxon>Pseudomonadota</taxon>
        <taxon>Alphaproteobacteria</taxon>
        <taxon>Sneathiellales</taxon>
        <taxon>Sneathiellaceae</taxon>
        <taxon>Sneathiella</taxon>
    </lineage>
</organism>
<dbReference type="RefSeq" id="WP_251935683.1">
    <property type="nucleotide sequence ID" value="NZ_CP098747.1"/>
</dbReference>
<evidence type="ECO:0000313" key="3">
    <source>
        <dbReference type="EMBL" id="USG62104.1"/>
    </source>
</evidence>
<proteinExistence type="predicted"/>
<dbReference type="InterPro" id="IPR006311">
    <property type="entry name" value="TAT_signal"/>
</dbReference>
<reference evidence="3" key="1">
    <citation type="submission" date="2022-06" db="EMBL/GenBank/DDBJ databases">
        <title>Sneathiella actinostolidae sp. nov., isolated from a sea anemonein the Western Pacific Ocean.</title>
        <authorList>
            <person name="Wei M.J."/>
        </authorList>
    </citation>
    <scope>NUCLEOTIDE SEQUENCE</scope>
    <source>
        <strain evidence="3">PHK-P5</strain>
    </source>
</reference>
<dbReference type="Pfam" id="PF01738">
    <property type="entry name" value="DLH"/>
    <property type="match status" value="1"/>
</dbReference>
<dbReference type="SUPFAM" id="SSF53474">
    <property type="entry name" value="alpha/beta-Hydrolases"/>
    <property type="match status" value="1"/>
</dbReference>
<name>A0ABY4W9Z9_9PROT</name>
<evidence type="ECO:0000259" key="2">
    <source>
        <dbReference type="Pfam" id="PF01738"/>
    </source>
</evidence>
<dbReference type="GO" id="GO:0016787">
    <property type="term" value="F:hydrolase activity"/>
    <property type="evidence" value="ECO:0007669"/>
    <property type="project" value="UniProtKB-KW"/>
</dbReference>
<dbReference type="PROSITE" id="PS51318">
    <property type="entry name" value="TAT"/>
    <property type="match status" value="1"/>
</dbReference>
<accession>A0ABY4W9Z9</accession>
<keyword evidence="1" id="KW-0732">Signal</keyword>
<dbReference type="EMBL" id="CP098747">
    <property type="protein sequence ID" value="USG62104.1"/>
    <property type="molecule type" value="Genomic_DNA"/>
</dbReference>
<dbReference type="InterPro" id="IPR029058">
    <property type="entry name" value="AB_hydrolase_fold"/>
</dbReference>
<dbReference type="PANTHER" id="PTHR46623">
    <property type="entry name" value="CARBOXYMETHYLENEBUTENOLIDASE-RELATED"/>
    <property type="match status" value="1"/>
</dbReference>
<evidence type="ECO:0000313" key="4">
    <source>
        <dbReference type="Proteomes" id="UP001056291"/>
    </source>
</evidence>
<sequence length="255" mass="27594">MFARRDIVKGAATLPLAAILADPILAQAAAAGMQDVTLKLKNGKPIKASVAMPDVTPAPSVLLIHEWWGLNDQIKAVAAEFAKAGYVAVAVDLYDQKVGTTPDEAKSLMGSVKGEEATETLTTWTDWARSNDKTTDKIGTIGWCFGGGWSLNASIARPVDATIVYYGNVAKKADQLKNLKGPVMGHFAEKDQWINKAMVDGFVAQMKVAGEPDPEVFWYDAEHAFANPSGGRYDKADAQLAWKRSMDFFDKNLKG</sequence>
<keyword evidence="4" id="KW-1185">Reference proteome</keyword>